<gene>
    <name evidence="1" type="ORF">JFY71_05655</name>
</gene>
<dbReference type="Proteomes" id="UP000595814">
    <property type="component" value="Chromosome"/>
</dbReference>
<proteinExistence type="predicted"/>
<dbReference type="EMBL" id="CP066744">
    <property type="protein sequence ID" value="QQK09022.1"/>
    <property type="molecule type" value="Genomic_DNA"/>
</dbReference>
<accession>A0AC61MTP5</accession>
<evidence type="ECO:0000313" key="2">
    <source>
        <dbReference type="Proteomes" id="UP000595814"/>
    </source>
</evidence>
<reference evidence="1 2" key="1">
    <citation type="journal article" date="2022" name="Int. J. Syst. Evol. Microbiol.">
        <title>Miniphocaeibacter halophilus sp. nov., an ammonium-tolerant acetate-producing bacterium isolated from a biogas system.</title>
        <authorList>
            <person name="Schnurer A."/>
            <person name="Singh A."/>
            <person name="Bi S."/>
            <person name="Qiao W."/>
            <person name="Westerholm M."/>
        </authorList>
    </citation>
    <scope>NUCLEOTIDE SEQUENCE [LARGE SCALE GENOMIC DNA]</scope>
    <source>
        <strain evidence="1 2">AMB_01</strain>
    </source>
</reference>
<evidence type="ECO:0000313" key="1">
    <source>
        <dbReference type="EMBL" id="QQK09022.1"/>
    </source>
</evidence>
<keyword evidence="2" id="KW-1185">Reference proteome</keyword>
<sequence>MKILSDDKKFNSIYQALTLIKSKKTSMKNLNFKNEKNLMQFFYTKIENRPSKIKNFRFYNLERSMQFETKKLILTTLNESKEIHNCTLDNHNRLKILYRITEIKDIKLYEPLCKIYIEFLKTNKVKDFLDILGIVYVFIDRLLTILEFLENNNEITNSDILEELEFFPMIYLHNKTSFVNQFKIKSDFSKKDYDDYNEFHKSLKTSIYRANIEYCKPTIVSEFLKFLFLNHPN</sequence>
<protein>
    <submittedName>
        <fullName evidence="1">Uncharacterized protein</fullName>
    </submittedName>
</protein>
<name>A0AC61MTP5_9FIRM</name>
<organism evidence="1 2">
    <name type="scientific">Miniphocaeibacter halophilus</name>
    <dbReference type="NCBI Taxonomy" id="2931922"/>
    <lineage>
        <taxon>Bacteria</taxon>
        <taxon>Bacillati</taxon>
        <taxon>Bacillota</taxon>
        <taxon>Tissierellia</taxon>
        <taxon>Tissierellales</taxon>
        <taxon>Peptoniphilaceae</taxon>
        <taxon>Miniphocaeibacter</taxon>
    </lineage>
</organism>